<organism evidence="1 2">
    <name type="scientific">Colletotrichum cuscutae</name>
    <dbReference type="NCBI Taxonomy" id="1209917"/>
    <lineage>
        <taxon>Eukaryota</taxon>
        <taxon>Fungi</taxon>
        <taxon>Dikarya</taxon>
        <taxon>Ascomycota</taxon>
        <taxon>Pezizomycotina</taxon>
        <taxon>Sordariomycetes</taxon>
        <taxon>Hypocreomycetidae</taxon>
        <taxon>Glomerellales</taxon>
        <taxon>Glomerellaceae</taxon>
        <taxon>Colletotrichum</taxon>
        <taxon>Colletotrichum acutatum species complex</taxon>
    </lineage>
</organism>
<gene>
    <name evidence="1" type="ORF">CCUS01_07608</name>
</gene>
<evidence type="ECO:0000313" key="1">
    <source>
        <dbReference type="EMBL" id="KAK1465490.1"/>
    </source>
</evidence>
<dbReference type="EMBL" id="MPDP01000262">
    <property type="protein sequence ID" value="KAK1465490.1"/>
    <property type="molecule type" value="Genomic_DNA"/>
</dbReference>
<proteinExistence type="predicted"/>
<evidence type="ECO:0000313" key="2">
    <source>
        <dbReference type="Proteomes" id="UP001239213"/>
    </source>
</evidence>
<dbReference type="AlphaFoldDB" id="A0AAI9UVE4"/>
<accession>A0AAI9UVE4</accession>
<reference evidence="1" key="1">
    <citation type="submission" date="2016-11" db="EMBL/GenBank/DDBJ databases">
        <title>The genome sequence of Colletotrichum cuscutae.</title>
        <authorList>
            <person name="Baroncelli R."/>
        </authorList>
    </citation>
    <scope>NUCLEOTIDE SEQUENCE</scope>
    <source>
        <strain evidence="1">IMI 304802</strain>
    </source>
</reference>
<sequence>MLLHFVRHGPRRARTERRVTGIPPQTHRRTRIGYRAQAAPLIPHPSS</sequence>
<name>A0AAI9UVE4_9PEZI</name>
<dbReference type="Proteomes" id="UP001239213">
    <property type="component" value="Unassembled WGS sequence"/>
</dbReference>
<keyword evidence="2" id="KW-1185">Reference proteome</keyword>
<comment type="caution">
    <text evidence="1">The sequence shown here is derived from an EMBL/GenBank/DDBJ whole genome shotgun (WGS) entry which is preliminary data.</text>
</comment>
<protein>
    <submittedName>
        <fullName evidence="1">Uncharacterized protein</fullName>
    </submittedName>
</protein>